<keyword evidence="2" id="KW-0560">Oxidoreductase</keyword>
<dbReference type="Gene3D" id="3.40.50.720">
    <property type="entry name" value="NAD(P)-binding Rossmann-like Domain"/>
    <property type="match status" value="1"/>
</dbReference>
<protein>
    <submittedName>
        <fullName evidence="5">Uncharacterized protein</fullName>
    </submittedName>
</protein>
<evidence type="ECO:0000313" key="6">
    <source>
        <dbReference type="Proteomes" id="UP001337655"/>
    </source>
</evidence>
<gene>
    <name evidence="5" type="ORF">LTR77_007888</name>
</gene>
<name>A0AAV9P7C4_9PEZI</name>
<dbReference type="AlphaFoldDB" id="A0AAV9P7C4"/>
<evidence type="ECO:0000256" key="3">
    <source>
        <dbReference type="RuleBase" id="RU000363"/>
    </source>
</evidence>
<feature type="region of interest" description="Disordered" evidence="4">
    <location>
        <begin position="1"/>
        <end position="26"/>
    </location>
</feature>
<dbReference type="PRINTS" id="PR00080">
    <property type="entry name" value="SDRFAMILY"/>
</dbReference>
<sequence length="304" mass="32708">MPPPQGTWNPLEGPGDYTTTKTVHSDSYPAIDPTKANLSGKAVFVSGGSRGLGRSMALSYARAGASQIAVGARSNLSKVASDCKTAAKEAGKQEPEVLCLVMDITDQSSVERACRRIGEEFGKLDVVINNAGVIGDMVSIGDSTLDSWWQTYNVNVRGPYLVMRGCLPLLLKGELKTVATVASVGALVVMPTLSDYQSSKLAALRITEFFAKENAEQGIIAFSIHPGNILTDIVGMGEGMDDALKAVFTESPELAGDSLVYLTKERRPWISGRYLNVTWDLPELESRREEIVDGDLLKVRLALP</sequence>
<dbReference type="Proteomes" id="UP001337655">
    <property type="component" value="Unassembled WGS sequence"/>
</dbReference>
<dbReference type="InterPro" id="IPR002347">
    <property type="entry name" value="SDR_fam"/>
</dbReference>
<dbReference type="GO" id="GO:0016616">
    <property type="term" value="F:oxidoreductase activity, acting on the CH-OH group of donors, NAD or NADP as acceptor"/>
    <property type="evidence" value="ECO:0007669"/>
    <property type="project" value="TreeGrafter"/>
</dbReference>
<dbReference type="PANTHER" id="PTHR42760">
    <property type="entry name" value="SHORT-CHAIN DEHYDROGENASES/REDUCTASES FAMILY MEMBER"/>
    <property type="match status" value="1"/>
</dbReference>
<dbReference type="EMBL" id="JAVRRT010000012">
    <property type="protein sequence ID" value="KAK5167158.1"/>
    <property type="molecule type" value="Genomic_DNA"/>
</dbReference>
<dbReference type="Pfam" id="PF00106">
    <property type="entry name" value="adh_short"/>
    <property type="match status" value="1"/>
</dbReference>
<dbReference type="PANTHER" id="PTHR42760:SF37">
    <property type="entry name" value="CLAVALDEHYDE DEHYDROGENASE"/>
    <property type="match status" value="1"/>
</dbReference>
<dbReference type="RefSeq" id="XP_064656966.1">
    <property type="nucleotide sequence ID" value="XM_064805124.1"/>
</dbReference>
<evidence type="ECO:0000256" key="2">
    <source>
        <dbReference type="ARBA" id="ARBA00023002"/>
    </source>
</evidence>
<accession>A0AAV9P7C4</accession>
<comment type="similarity">
    <text evidence="1 3">Belongs to the short-chain dehydrogenases/reductases (SDR) family.</text>
</comment>
<dbReference type="PRINTS" id="PR00081">
    <property type="entry name" value="GDHRDH"/>
</dbReference>
<organism evidence="5 6">
    <name type="scientific">Saxophila tyrrhenica</name>
    <dbReference type="NCBI Taxonomy" id="1690608"/>
    <lineage>
        <taxon>Eukaryota</taxon>
        <taxon>Fungi</taxon>
        <taxon>Dikarya</taxon>
        <taxon>Ascomycota</taxon>
        <taxon>Pezizomycotina</taxon>
        <taxon>Dothideomycetes</taxon>
        <taxon>Dothideomycetidae</taxon>
        <taxon>Mycosphaerellales</taxon>
        <taxon>Extremaceae</taxon>
        <taxon>Saxophila</taxon>
    </lineage>
</organism>
<dbReference type="GeneID" id="89929223"/>
<keyword evidence="6" id="KW-1185">Reference proteome</keyword>
<evidence type="ECO:0000256" key="4">
    <source>
        <dbReference type="SAM" id="MobiDB-lite"/>
    </source>
</evidence>
<proteinExistence type="inferred from homology"/>
<evidence type="ECO:0000256" key="1">
    <source>
        <dbReference type="ARBA" id="ARBA00006484"/>
    </source>
</evidence>
<reference evidence="5 6" key="1">
    <citation type="submission" date="2023-08" db="EMBL/GenBank/DDBJ databases">
        <title>Black Yeasts Isolated from many extreme environments.</title>
        <authorList>
            <person name="Coleine C."/>
            <person name="Stajich J.E."/>
            <person name="Selbmann L."/>
        </authorList>
    </citation>
    <scope>NUCLEOTIDE SEQUENCE [LARGE SCALE GENOMIC DNA]</scope>
    <source>
        <strain evidence="5 6">CCFEE 5935</strain>
    </source>
</reference>
<comment type="caution">
    <text evidence="5">The sequence shown here is derived from an EMBL/GenBank/DDBJ whole genome shotgun (WGS) entry which is preliminary data.</text>
</comment>
<dbReference type="CDD" id="cd05233">
    <property type="entry name" value="SDR_c"/>
    <property type="match status" value="1"/>
</dbReference>
<evidence type="ECO:0000313" key="5">
    <source>
        <dbReference type="EMBL" id="KAK5167158.1"/>
    </source>
</evidence>
<dbReference type="SUPFAM" id="SSF51735">
    <property type="entry name" value="NAD(P)-binding Rossmann-fold domains"/>
    <property type="match status" value="1"/>
</dbReference>
<dbReference type="InterPro" id="IPR036291">
    <property type="entry name" value="NAD(P)-bd_dom_sf"/>
</dbReference>